<keyword evidence="2 9" id="KW-0813">Transport</keyword>
<reference evidence="11 12" key="1">
    <citation type="submission" date="2019-03" db="EMBL/GenBank/DDBJ databases">
        <title>Genomic Encyclopedia of Archaeal and Bacterial Type Strains, Phase II (KMG-II): from individual species to whole genera.</title>
        <authorList>
            <person name="Goeker M."/>
        </authorList>
    </citation>
    <scope>NUCLEOTIDE SEQUENCE [LARGE SCALE GENOMIC DNA]</scope>
    <source>
        <strain evidence="11 12">DSM 27697</strain>
    </source>
</reference>
<keyword evidence="5 9" id="KW-0812">Transmembrane</keyword>
<proteinExistence type="inferred from homology"/>
<feature type="transmembrane region" description="Helical" evidence="9">
    <location>
        <begin position="133"/>
        <end position="161"/>
    </location>
</feature>
<evidence type="ECO:0000256" key="9">
    <source>
        <dbReference type="RuleBase" id="RU369079"/>
    </source>
</evidence>
<dbReference type="OrthoDB" id="9797534at2"/>
<dbReference type="GO" id="GO:0005886">
    <property type="term" value="C:plasma membrane"/>
    <property type="evidence" value="ECO:0007669"/>
    <property type="project" value="UniProtKB-SubCell"/>
</dbReference>
<organism evidence="11 12">
    <name type="scientific">Marinobacterium mangrovicola</name>
    <dbReference type="NCBI Taxonomy" id="1476959"/>
    <lineage>
        <taxon>Bacteria</taxon>
        <taxon>Pseudomonadati</taxon>
        <taxon>Pseudomonadota</taxon>
        <taxon>Gammaproteobacteria</taxon>
        <taxon>Oceanospirillales</taxon>
        <taxon>Oceanospirillaceae</taxon>
        <taxon>Marinobacterium</taxon>
    </lineage>
</organism>
<dbReference type="AlphaFoldDB" id="A0A4R1H4E7"/>
<protein>
    <recommendedName>
        <fullName evidence="9">TRAP transporter small permease protein</fullName>
    </recommendedName>
</protein>
<evidence type="ECO:0000313" key="12">
    <source>
        <dbReference type="Proteomes" id="UP000294546"/>
    </source>
</evidence>
<evidence type="ECO:0000256" key="8">
    <source>
        <dbReference type="ARBA" id="ARBA00038436"/>
    </source>
</evidence>
<dbReference type="EMBL" id="SMFU01000001">
    <property type="protein sequence ID" value="TCK16547.1"/>
    <property type="molecule type" value="Genomic_DNA"/>
</dbReference>
<keyword evidence="4 9" id="KW-0997">Cell inner membrane</keyword>
<comment type="subcellular location">
    <subcellularLocation>
        <location evidence="1 9">Cell inner membrane</location>
        <topology evidence="1 9">Multi-pass membrane protein</topology>
    </subcellularLocation>
</comment>
<comment type="caution">
    <text evidence="11">The sequence shown here is derived from an EMBL/GenBank/DDBJ whole genome shotgun (WGS) entry which is preliminary data.</text>
</comment>
<evidence type="ECO:0000256" key="5">
    <source>
        <dbReference type="ARBA" id="ARBA00022692"/>
    </source>
</evidence>
<evidence type="ECO:0000256" key="3">
    <source>
        <dbReference type="ARBA" id="ARBA00022475"/>
    </source>
</evidence>
<accession>A0A4R1H4E7</accession>
<keyword evidence="12" id="KW-1185">Reference proteome</keyword>
<dbReference type="InterPro" id="IPR055348">
    <property type="entry name" value="DctQ"/>
</dbReference>
<evidence type="ECO:0000256" key="6">
    <source>
        <dbReference type="ARBA" id="ARBA00022989"/>
    </source>
</evidence>
<feature type="domain" description="Tripartite ATP-independent periplasmic transporters DctQ component" evidence="10">
    <location>
        <begin position="29"/>
        <end position="158"/>
    </location>
</feature>
<dbReference type="InterPro" id="IPR007387">
    <property type="entry name" value="TRAP_DctQ"/>
</dbReference>
<dbReference type="GO" id="GO:0022857">
    <property type="term" value="F:transmembrane transporter activity"/>
    <property type="evidence" value="ECO:0007669"/>
    <property type="project" value="UniProtKB-UniRule"/>
</dbReference>
<dbReference type="PANTHER" id="PTHR35011:SF10">
    <property type="entry name" value="TRAP TRANSPORTER SMALL PERMEASE PROTEIN"/>
    <property type="match status" value="1"/>
</dbReference>
<feature type="transmembrane region" description="Helical" evidence="9">
    <location>
        <begin position="52"/>
        <end position="69"/>
    </location>
</feature>
<comment type="function">
    <text evidence="9">Part of the tripartite ATP-independent periplasmic (TRAP) transport system.</text>
</comment>
<keyword evidence="3" id="KW-1003">Cell membrane</keyword>
<evidence type="ECO:0000259" key="10">
    <source>
        <dbReference type="Pfam" id="PF04290"/>
    </source>
</evidence>
<gene>
    <name evidence="11" type="ORF">CLV83_0099</name>
</gene>
<evidence type="ECO:0000313" key="11">
    <source>
        <dbReference type="EMBL" id="TCK16547.1"/>
    </source>
</evidence>
<evidence type="ECO:0000256" key="2">
    <source>
        <dbReference type="ARBA" id="ARBA00022448"/>
    </source>
</evidence>
<evidence type="ECO:0000256" key="7">
    <source>
        <dbReference type="ARBA" id="ARBA00023136"/>
    </source>
</evidence>
<dbReference type="Proteomes" id="UP000294546">
    <property type="component" value="Unassembled WGS sequence"/>
</dbReference>
<sequence>MLFARGYIGLVKRLNQGAGILCGTLIVYMAAHILLEIVLRLFNTSTYVLNEFIGYAVATMTFMGLGFALERGGLIRVGMVINRLSPNAAMILDLVISSVMCAMFGWLSWYWGINVSRSYSRGITSESLADTPLWIPEGAVLLGLILLCLTLSSRVLSLIVFRKTPIDLEPR</sequence>
<dbReference type="Pfam" id="PF04290">
    <property type="entry name" value="DctQ"/>
    <property type="match status" value="1"/>
</dbReference>
<comment type="subunit">
    <text evidence="9">The complex comprises the extracytoplasmic solute receptor protein and the two transmembrane proteins.</text>
</comment>
<evidence type="ECO:0000256" key="1">
    <source>
        <dbReference type="ARBA" id="ARBA00004429"/>
    </source>
</evidence>
<keyword evidence="7 9" id="KW-0472">Membrane</keyword>
<dbReference type="GO" id="GO:0015740">
    <property type="term" value="P:C4-dicarboxylate transport"/>
    <property type="evidence" value="ECO:0007669"/>
    <property type="project" value="TreeGrafter"/>
</dbReference>
<name>A0A4R1H4E7_9GAMM</name>
<dbReference type="PANTHER" id="PTHR35011">
    <property type="entry name" value="2,3-DIKETO-L-GULONATE TRAP TRANSPORTER SMALL PERMEASE PROTEIN YIAM"/>
    <property type="match status" value="1"/>
</dbReference>
<feature type="transmembrane region" description="Helical" evidence="9">
    <location>
        <begin position="90"/>
        <end position="113"/>
    </location>
</feature>
<keyword evidence="6 9" id="KW-1133">Transmembrane helix</keyword>
<evidence type="ECO:0000256" key="4">
    <source>
        <dbReference type="ARBA" id="ARBA00022519"/>
    </source>
</evidence>
<comment type="similarity">
    <text evidence="8 9">Belongs to the TRAP transporter small permease family.</text>
</comment>
<feature type="transmembrane region" description="Helical" evidence="9">
    <location>
        <begin position="20"/>
        <end position="40"/>
    </location>
</feature>